<gene>
    <name evidence="2" type="ORF">OEZ71_12990</name>
</gene>
<protein>
    <submittedName>
        <fullName evidence="2">Uncharacterized protein</fullName>
    </submittedName>
</protein>
<evidence type="ECO:0000313" key="2">
    <source>
        <dbReference type="EMBL" id="MCV2873211.1"/>
    </source>
</evidence>
<accession>A0ABT2ZR35</accession>
<evidence type="ECO:0000256" key="1">
    <source>
        <dbReference type="SAM" id="Phobius"/>
    </source>
</evidence>
<dbReference type="EMBL" id="JAOWKZ010000003">
    <property type="protein sequence ID" value="MCV2873211.1"/>
    <property type="molecule type" value="Genomic_DNA"/>
</dbReference>
<sequence length="71" mass="7482">MDWLIWIGAVVTLAGLALLVWVIFGINRARKAGLPDADLRAKLQKAVALNLGAMLLSGLGLMMVVLGIVLG</sequence>
<keyword evidence="3" id="KW-1185">Reference proteome</keyword>
<organism evidence="2 3">
    <name type="scientific">Albidovulum litorale</name>
    <dbReference type="NCBI Taxonomy" id="2984134"/>
    <lineage>
        <taxon>Bacteria</taxon>
        <taxon>Pseudomonadati</taxon>
        <taxon>Pseudomonadota</taxon>
        <taxon>Alphaproteobacteria</taxon>
        <taxon>Rhodobacterales</taxon>
        <taxon>Paracoccaceae</taxon>
        <taxon>Albidovulum</taxon>
    </lineage>
</organism>
<reference evidence="2 3" key="1">
    <citation type="submission" date="2022-10" db="EMBL/GenBank/DDBJ databases">
        <title>Defluviimonas sp. nov., isolated from ocean surface sediments.</title>
        <authorList>
            <person name="He W."/>
            <person name="Wang L."/>
            <person name="Zhang D.-F."/>
        </authorList>
    </citation>
    <scope>NUCLEOTIDE SEQUENCE [LARGE SCALE GENOMIC DNA]</scope>
    <source>
        <strain evidence="2 3">WL0050</strain>
    </source>
</reference>
<keyword evidence="1" id="KW-0472">Membrane</keyword>
<name>A0ABT2ZR35_9RHOB</name>
<feature type="transmembrane region" description="Helical" evidence="1">
    <location>
        <begin position="47"/>
        <end position="70"/>
    </location>
</feature>
<dbReference type="RefSeq" id="WP_263740418.1">
    <property type="nucleotide sequence ID" value="NZ_JAOWKZ010000003.1"/>
</dbReference>
<comment type="caution">
    <text evidence="2">The sequence shown here is derived from an EMBL/GenBank/DDBJ whole genome shotgun (WGS) entry which is preliminary data.</text>
</comment>
<keyword evidence="1" id="KW-0812">Transmembrane</keyword>
<proteinExistence type="predicted"/>
<dbReference type="Proteomes" id="UP001652564">
    <property type="component" value="Unassembled WGS sequence"/>
</dbReference>
<feature type="transmembrane region" description="Helical" evidence="1">
    <location>
        <begin position="6"/>
        <end position="26"/>
    </location>
</feature>
<keyword evidence="1" id="KW-1133">Transmembrane helix</keyword>
<evidence type="ECO:0000313" key="3">
    <source>
        <dbReference type="Proteomes" id="UP001652564"/>
    </source>
</evidence>